<reference evidence="1 2" key="1">
    <citation type="submission" date="2024-02" db="EMBL/GenBank/DDBJ databases">
        <title>High-quality chromosome-scale genome assembly of Pensacola bahiagrass (Paspalum notatum Flugge var. saurae).</title>
        <authorList>
            <person name="Vega J.M."/>
            <person name="Podio M."/>
            <person name="Orjuela J."/>
            <person name="Siena L.A."/>
            <person name="Pessino S.C."/>
            <person name="Combes M.C."/>
            <person name="Mariac C."/>
            <person name="Albertini E."/>
            <person name="Pupilli F."/>
            <person name="Ortiz J.P.A."/>
            <person name="Leblanc O."/>
        </authorList>
    </citation>
    <scope>NUCLEOTIDE SEQUENCE [LARGE SCALE GENOMIC DNA]</scope>
    <source>
        <strain evidence="1">R1</strain>
        <tissue evidence="1">Leaf</tissue>
    </source>
</reference>
<dbReference type="AlphaFoldDB" id="A0AAQ3U0L5"/>
<gene>
    <name evidence="1" type="ORF">U9M48_030336</name>
</gene>
<dbReference type="Proteomes" id="UP001341281">
    <property type="component" value="Chromosome 07"/>
</dbReference>
<proteinExistence type="predicted"/>
<protein>
    <submittedName>
        <fullName evidence="1">Uncharacterized protein</fullName>
    </submittedName>
</protein>
<organism evidence="1 2">
    <name type="scientific">Paspalum notatum var. saurae</name>
    <dbReference type="NCBI Taxonomy" id="547442"/>
    <lineage>
        <taxon>Eukaryota</taxon>
        <taxon>Viridiplantae</taxon>
        <taxon>Streptophyta</taxon>
        <taxon>Embryophyta</taxon>
        <taxon>Tracheophyta</taxon>
        <taxon>Spermatophyta</taxon>
        <taxon>Magnoliopsida</taxon>
        <taxon>Liliopsida</taxon>
        <taxon>Poales</taxon>
        <taxon>Poaceae</taxon>
        <taxon>PACMAD clade</taxon>
        <taxon>Panicoideae</taxon>
        <taxon>Andropogonodae</taxon>
        <taxon>Paspaleae</taxon>
        <taxon>Paspalinae</taxon>
        <taxon>Paspalum</taxon>
    </lineage>
</organism>
<feature type="non-terminal residue" evidence="1">
    <location>
        <position position="220"/>
    </location>
</feature>
<name>A0AAQ3U0L5_PASNO</name>
<evidence type="ECO:0000313" key="2">
    <source>
        <dbReference type="Proteomes" id="UP001341281"/>
    </source>
</evidence>
<sequence length="220" mass="25056">FFVEVICICLSAFVYQGNVSLVITYFRLEAKEAPTVQRFFSHGVATYHLEAKEAPGRWLNEQIDQSLSTAQRVDVSWVITGREEAIRVVVGPLWESYRKVDSDKNGEIADFPRGHPTISNSGIEEGVPPGARAEFLWRRLQPHLYKQKKKPQDRRFNLRRAASFVARAKIPSLGTTTSPSFVLHRQQSVDPAEIQFVNSRFMWGHYLPLAFSTHLVPSID</sequence>
<evidence type="ECO:0000313" key="1">
    <source>
        <dbReference type="EMBL" id="WVZ83163.1"/>
    </source>
</evidence>
<keyword evidence="2" id="KW-1185">Reference proteome</keyword>
<dbReference type="EMBL" id="CP144751">
    <property type="protein sequence ID" value="WVZ83163.1"/>
    <property type="molecule type" value="Genomic_DNA"/>
</dbReference>
<accession>A0AAQ3U0L5</accession>